<dbReference type="InterPro" id="IPR054619">
    <property type="entry name" value="Npun_R2821-like"/>
</dbReference>
<evidence type="ECO:0000313" key="2">
    <source>
        <dbReference type="EMBL" id="NEU75535.1"/>
    </source>
</evidence>
<gene>
    <name evidence="2" type="ORF">PI95_023990</name>
</gene>
<keyword evidence="3" id="KW-1185">Reference proteome</keyword>
<organism evidence="2 3">
    <name type="scientific">Hassallia byssoidea VB512170</name>
    <dbReference type="NCBI Taxonomy" id="1304833"/>
    <lineage>
        <taxon>Bacteria</taxon>
        <taxon>Bacillati</taxon>
        <taxon>Cyanobacteriota</taxon>
        <taxon>Cyanophyceae</taxon>
        <taxon>Nostocales</taxon>
        <taxon>Tolypothrichaceae</taxon>
        <taxon>Hassallia</taxon>
    </lineage>
</organism>
<dbReference type="NCBIfam" id="NF045582">
    <property type="entry name" value="Npun_R2823_gen"/>
    <property type="match status" value="1"/>
</dbReference>
<accession>A0A846HDX8</accession>
<protein>
    <submittedName>
        <fullName evidence="2">Methionine synthase</fullName>
    </submittedName>
</protein>
<evidence type="ECO:0000313" key="3">
    <source>
        <dbReference type="Proteomes" id="UP000031549"/>
    </source>
</evidence>
<evidence type="ECO:0000256" key="1">
    <source>
        <dbReference type="ARBA" id="ARBA00022679"/>
    </source>
</evidence>
<sequence>MNRGIYLLGNDKVMDNAVALINSIRFYDSDTPIVMIPYNDNYQKIAEVFSNFSGVTIYENLEYIKYFCEQIDNICGKNFFDRPNLLRKLVCWFGSFDEFLYIDTDIVVFNKIIDNLSYLQENDFVCYDYQHTGGIYEVFNQSIKDNNIFKKTELKDVFNSGFWCSKKQAFSEKDIWEVFRECVRHPEYFYLLNSDQTILNYLVLKYVPRRFNIVNRPGKAPGNWAGSPHFQAQGHILIDSKLNQPLQFLHWAGMRIEPDCPYWEIWEYYRNLNPSLPPPIFPVKVKKSSWQQTLSQIKTLFRFLKK</sequence>
<reference evidence="2 3" key="1">
    <citation type="journal article" date="2015" name="Genome Announc.">
        <title>Draft Genome Sequence of Cyanobacterium Hassallia byssoidea Strain VB512170, Isolated from Monuments in India.</title>
        <authorList>
            <person name="Singh D."/>
            <person name="Chandrababunaidu M.M."/>
            <person name="Panda A."/>
            <person name="Sen D."/>
            <person name="Bhattacharyya S."/>
            <person name="Adhikary S.P."/>
            <person name="Tripathy S."/>
        </authorList>
    </citation>
    <scope>NUCLEOTIDE SEQUENCE [LARGE SCALE GENOMIC DNA]</scope>
    <source>
        <strain evidence="2 3">VB512170</strain>
    </source>
</reference>
<name>A0A846HDX8_9CYAN</name>
<dbReference type="RefSeq" id="WP_039752385.1">
    <property type="nucleotide sequence ID" value="NZ_JTCM02000072.1"/>
</dbReference>
<dbReference type="Pfam" id="PF11051">
    <property type="entry name" value="Mannosyl_trans3"/>
    <property type="match status" value="1"/>
</dbReference>
<dbReference type="EMBL" id="JTCM02000072">
    <property type="protein sequence ID" value="NEU75535.1"/>
    <property type="molecule type" value="Genomic_DNA"/>
</dbReference>
<keyword evidence="1" id="KW-0808">Transferase</keyword>
<dbReference type="InterPro" id="IPR022751">
    <property type="entry name" value="Alpha_mannosyltransferase"/>
</dbReference>
<dbReference type="Proteomes" id="UP000031549">
    <property type="component" value="Unassembled WGS sequence"/>
</dbReference>
<dbReference type="InterPro" id="IPR029044">
    <property type="entry name" value="Nucleotide-diphossugar_trans"/>
</dbReference>
<comment type="caution">
    <text evidence="2">The sequence shown here is derived from an EMBL/GenBank/DDBJ whole genome shotgun (WGS) entry which is preliminary data.</text>
</comment>
<dbReference type="GO" id="GO:0016757">
    <property type="term" value="F:glycosyltransferase activity"/>
    <property type="evidence" value="ECO:0007669"/>
    <property type="project" value="InterPro"/>
</dbReference>
<dbReference type="Gene3D" id="3.90.550.10">
    <property type="entry name" value="Spore Coat Polysaccharide Biosynthesis Protein SpsA, Chain A"/>
    <property type="match status" value="1"/>
</dbReference>
<dbReference type="SUPFAM" id="SSF53448">
    <property type="entry name" value="Nucleotide-diphospho-sugar transferases"/>
    <property type="match status" value="1"/>
</dbReference>
<proteinExistence type="predicted"/>
<dbReference type="AlphaFoldDB" id="A0A846HDX8"/>